<dbReference type="Pfam" id="PF12937">
    <property type="entry name" value="F-box-like"/>
    <property type="match status" value="1"/>
</dbReference>
<gene>
    <name evidence="3" type="ORF">BDQ12DRAFT_677884</name>
</gene>
<feature type="domain" description="F-box" evidence="2">
    <location>
        <begin position="88"/>
        <end position="137"/>
    </location>
</feature>
<sequence length="728" mass="83826">MSTIPPTPPLTRELSTSSISSSQSLPLTPSNELSCPQKLKFTPSRAATSSSKGDVQPKKKIKRNASWLTNEELEERLAPKHAKTRGKLALLPCLPLDILFEIFSHLLPADILHLSRTNKEFRRVLLHRSAASIWRSAITNVPDFPECPKDISLPAWINLAYSCHCHNCLTSGVRNVDWMLRIRLCAKCAKVCLLSEKTFDSKSKKDSIILHCVPFSDWNKSCVKYCIKKSKELFTKQLSSLKKGRTAFVENKRAEMKARQDHAKTCAAWYSLQQDLRSTELNNLRVKRREAIIAKLELLGYKDDLAYSKKKQEECVCETWVCPFYNHPAVDKPQLLTERIWLNIKGDVLKQMEKVRAARMEEERDKLVKHRIAKAHSAWSDWCRNHFTIELMPTVVDIIYWEPVRTLIWQPGNAKLDRESLTAAFSNIEAFIEQWRESQIIKVFDLASRGLGLGLPQTHTARTGLLALAATAFSCTMPDVHFRQRSMTLMQHSEDIIDDYSCMWYPEFLHHHCNSVATFTYSDLEVNKEENLLDDCRSLRVVEYLGCRRRKWSTEFLSFDDKASKAVKNILEACRMDWKTTTTAEMDASNVRLVCLKCSFGNRCDGERMFTVMTWRNAVQHGMKVHWGGANVQWQRISDEDYPSVAALESKEPGRRGVPAPICRKWLCHYCRETTEDPGEMTLERLRKHFDWRHEIDSSDIVLHRDFYVALDSPPTQPLSVKMVPRAC</sequence>
<dbReference type="EMBL" id="ML213593">
    <property type="protein sequence ID" value="TFK42252.1"/>
    <property type="molecule type" value="Genomic_DNA"/>
</dbReference>
<feature type="compositionally biased region" description="Low complexity" evidence="1">
    <location>
        <begin position="14"/>
        <end position="30"/>
    </location>
</feature>
<dbReference type="InterPro" id="IPR001810">
    <property type="entry name" value="F-box_dom"/>
</dbReference>
<dbReference type="Gene3D" id="1.20.1280.50">
    <property type="match status" value="1"/>
</dbReference>
<dbReference type="OrthoDB" id="2322499at2759"/>
<dbReference type="STRING" id="68775.A0A5C3MAD3"/>
<reference evidence="3 4" key="1">
    <citation type="journal article" date="2019" name="Nat. Ecol. Evol.">
        <title>Megaphylogeny resolves global patterns of mushroom evolution.</title>
        <authorList>
            <person name="Varga T."/>
            <person name="Krizsan K."/>
            <person name="Foldi C."/>
            <person name="Dima B."/>
            <person name="Sanchez-Garcia M."/>
            <person name="Sanchez-Ramirez S."/>
            <person name="Szollosi G.J."/>
            <person name="Szarkandi J.G."/>
            <person name="Papp V."/>
            <person name="Albert L."/>
            <person name="Andreopoulos W."/>
            <person name="Angelini C."/>
            <person name="Antonin V."/>
            <person name="Barry K.W."/>
            <person name="Bougher N.L."/>
            <person name="Buchanan P."/>
            <person name="Buyck B."/>
            <person name="Bense V."/>
            <person name="Catcheside P."/>
            <person name="Chovatia M."/>
            <person name="Cooper J."/>
            <person name="Damon W."/>
            <person name="Desjardin D."/>
            <person name="Finy P."/>
            <person name="Geml J."/>
            <person name="Haridas S."/>
            <person name="Hughes K."/>
            <person name="Justo A."/>
            <person name="Karasinski D."/>
            <person name="Kautmanova I."/>
            <person name="Kiss B."/>
            <person name="Kocsube S."/>
            <person name="Kotiranta H."/>
            <person name="LaButti K.M."/>
            <person name="Lechner B.E."/>
            <person name="Liimatainen K."/>
            <person name="Lipzen A."/>
            <person name="Lukacs Z."/>
            <person name="Mihaltcheva S."/>
            <person name="Morgado L.N."/>
            <person name="Niskanen T."/>
            <person name="Noordeloos M.E."/>
            <person name="Ohm R.A."/>
            <person name="Ortiz-Santana B."/>
            <person name="Ovrebo C."/>
            <person name="Racz N."/>
            <person name="Riley R."/>
            <person name="Savchenko A."/>
            <person name="Shiryaev A."/>
            <person name="Soop K."/>
            <person name="Spirin V."/>
            <person name="Szebenyi C."/>
            <person name="Tomsovsky M."/>
            <person name="Tulloss R.E."/>
            <person name="Uehling J."/>
            <person name="Grigoriev I.V."/>
            <person name="Vagvolgyi C."/>
            <person name="Papp T."/>
            <person name="Martin F.M."/>
            <person name="Miettinen O."/>
            <person name="Hibbett D.S."/>
            <person name="Nagy L.G."/>
        </authorList>
    </citation>
    <scope>NUCLEOTIDE SEQUENCE [LARGE SCALE GENOMIC DNA]</scope>
    <source>
        <strain evidence="3 4">CBS 166.37</strain>
    </source>
</reference>
<feature type="region of interest" description="Disordered" evidence="1">
    <location>
        <begin position="1"/>
        <end position="61"/>
    </location>
</feature>
<dbReference type="AlphaFoldDB" id="A0A5C3MAD3"/>
<dbReference type="SMART" id="SM00256">
    <property type="entry name" value="FBOX"/>
    <property type="match status" value="1"/>
</dbReference>
<organism evidence="3 4">
    <name type="scientific">Crucibulum laeve</name>
    <dbReference type="NCBI Taxonomy" id="68775"/>
    <lineage>
        <taxon>Eukaryota</taxon>
        <taxon>Fungi</taxon>
        <taxon>Dikarya</taxon>
        <taxon>Basidiomycota</taxon>
        <taxon>Agaricomycotina</taxon>
        <taxon>Agaricomycetes</taxon>
        <taxon>Agaricomycetidae</taxon>
        <taxon>Agaricales</taxon>
        <taxon>Agaricineae</taxon>
        <taxon>Nidulariaceae</taxon>
        <taxon>Crucibulum</taxon>
    </lineage>
</organism>
<proteinExistence type="predicted"/>
<evidence type="ECO:0000313" key="4">
    <source>
        <dbReference type="Proteomes" id="UP000308652"/>
    </source>
</evidence>
<evidence type="ECO:0000313" key="3">
    <source>
        <dbReference type="EMBL" id="TFK42252.1"/>
    </source>
</evidence>
<keyword evidence="4" id="KW-1185">Reference proteome</keyword>
<accession>A0A5C3MAD3</accession>
<evidence type="ECO:0000259" key="2">
    <source>
        <dbReference type="PROSITE" id="PS50181"/>
    </source>
</evidence>
<evidence type="ECO:0000256" key="1">
    <source>
        <dbReference type="SAM" id="MobiDB-lite"/>
    </source>
</evidence>
<dbReference type="CDD" id="cd09917">
    <property type="entry name" value="F-box_SF"/>
    <property type="match status" value="1"/>
</dbReference>
<protein>
    <recommendedName>
        <fullName evidence="2">F-box domain-containing protein</fullName>
    </recommendedName>
</protein>
<dbReference type="PROSITE" id="PS50181">
    <property type="entry name" value="FBOX"/>
    <property type="match status" value="1"/>
</dbReference>
<dbReference type="SUPFAM" id="SSF81383">
    <property type="entry name" value="F-box domain"/>
    <property type="match status" value="1"/>
</dbReference>
<dbReference type="Proteomes" id="UP000308652">
    <property type="component" value="Unassembled WGS sequence"/>
</dbReference>
<name>A0A5C3MAD3_9AGAR</name>
<dbReference type="InterPro" id="IPR036047">
    <property type="entry name" value="F-box-like_dom_sf"/>
</dbReference>